<dbReference type="GO" id="GO:0003723">
    <property type="term" value="F:RNA binding"/>
    <property type="evidence" value="ECO:0007669"/>
    <property type="project" value="UniProtKB-KW"/>
</dbReference>
<sequence>MISKEFSRKISFDMKLGNCIPSCYQLRFRGFKGVVTVNSLLDETKAWAEKNQNCITPFEKNKALPWYCQSLIFRPSQKKFHGPREKFVEIVKVSKPLLLSLNKPLINILDQVSEIQGPVHHNRMCNRISELMEQHLERAIATLVDESTAFLALNDFPKYILYDYLRDFNVTEEPFFRSMLRSAALAGLHRLVDKMKIRIPSSQGRMMFGVVDETGMLQSGQVFIQYTTNSSLKFPSKHADRTIHEGPVMITKNPSIVAGDVRMFEGLHFYNFTTFS</sequence>
<keyword evidence="1" id="KW-0696">RNA-directed RNA polymerase</keyword>
<dbReference type="Proteomes" id="UP000887577">
    <property type="component" value="Unplaced"/>
</dbReference>
<dbReference type="InterPro" id="IPR007855">
    <property type="entry name" value="RDRP"/>
</dbReference>
<evidence type="ECO:0000313" key="3">
    <source>
        <dbReference type="Proteomes" id="UP000887577"/>
    </source>
</evidence>
<dbReference type="EC" id="2.7.7.48" evidence="1"/>
<evidence type="ECO:0000259" key="2">
    <source>
        <dbReference type="Pfam" id="PF05183"/>
    </source>
</evidence>
<keyword evidence="3" id="KW-1185">Reference proteome</keyword>
<comment type="similarity">
    <text evidence="1">Belongs to the RdRP family.</text>
</comment>
<dbReference type="InterPro" id="IPR057596">
    <property type="entry name" value="RDRP_core"/>
</dbReference>
<protein>
    <recommendedName>
        <fullName evidence="1">RNA-dependent RNA polymerase</fullName>
        <ecNumber evidence="1">2.7.7.48</ecNumber>
    </recommendedName>
</protein>
<evidence type="ECO:0000256" key="1">
    <source>
        <dbReference type="RuleBase" id="RU363098"/>
    </source>
</evidence>
<organism evidence="3 4">
    <name type="scientific">Panagrolaimus superbus</name>
    <dbReference type="NCBI Taxonomy" id="310955"/>
    <lineage>
        <taxon>Eukaryota</taxon>
        <taxon>Metazoa</taxon>
        <taxon>Ecdysozoa</taxon>
        <taxon>Nematoda</taxon>
        <taxon>Chromadorea</taxon>
        <taxon>Rhabditida</taxon>
        <taxon>Tylenchina</taxon>
        <taxon>Panagrolaimomorpha</taxon>
        <taxon>Panagrolaimoidea</taxon>
        <taxon>Panagrolaimidae</taxon>
        <taxon>Panagrolaimus</taxon>
    </lineage>
</organism>
<reference evidence="4" key="1">
    <citation type="submission" date="2022-11" db="UniProtKB">
        <authorList>
            <consortium name="WormBaseParasite"/>
        </authorList>
    </citation>
    <scope>IDENTIFICATION</scope>
</reference>
<dbReference type="PANTHER" id="PTHR23079:SF57">
    <property type="entry name" value="RNA-DIRECTED RNA POLYMERASE"/>
    <property type="match status" value="1"/>
</dbReference>
<keyword evidence="1" id="KW-0808">Transferase</keyword>
<dbReference type="GO" id="GO:0003968">
    <property type="term" value="F:RNA-directed RNA polymerase activity"/>
    <property type="evidence" value="ECO:0007669"/>
    <property type="project" value="UniProtKB-KW"/>
</dbReference>
<dbReference type="PANTHER" id="PTHR23079">
    <property type="entry name" value="RNA-DEPENDENT RNA POLYMERASE"/>
    <property type="match status" value="1"/>
</dbReference>
<comment type="catalytic activity">
    <reaction evidence="1">
        <text>RNA(n) + a ribonucleoside 5'-triphosphate = RNA(n+1) + diphosphate</text>
        <dbReference type="Rhea" id="RHEA:21248"/>
        <dbReference type="Rhea" id="RHEA-COMP:14527"/>
        <dbReference type="Rhea" id="RHEA-COMP:17342"/>
        <dbReference type="ChEBI" id="CHEBI:33019"/>
        <dbReference type="ChEBI" id="CHEBI:61557"/>
        <dbReference type="ChEBI" id="CHEBI:140395"/>
        <dbReference type="EC" id="2.7.7.48"/>
    </reaction>
</comment>
<dbReference type="WBParaSite" id="PSU_v2.g7982.t1">
    <property type="protein sequence ID" value="PSU_v2.g7982.t1"/>
    <property type="gene ID" value="PSU_v2.g7982"/>
</dbReference>
<proteinExistence type="inferred from homology"/>
<feature type="domain" description="RDRP core" evidence="2">
    <location>
        <begin position="1"/>
        <end position="266"/>
    </location>
</feature>
<keyword evidence="1" id="KW-0694">RNA-binding</keyword>
<name>A0A914ZCK1_9BILA</name>
<dbReference type="GO" id="GO:0030422">
    <property type="term" value="P:siRNA processing"/>
    <property type="evidence" value="ECO:0007669"/>
    <property type="project" value="TreeGrafter"/>
</dbReference>
<dbReference type="AlphaFoldDB" id="A0A914ZCK1"/>
<dbReference type="GO" id="GO:0031380">
    <property type="term" value="C:nuclear RNA-directed RNA polymerase complex"/>
    <property type="evidence" value="ECO:0007669"/>
    <property type="project" value="TreeGrafter"/>
</dbReference>
<keyword evidence="1" id="KW-0548">Nucleotidyltransferase</keyword>
<evidence type="ECO:0000313" key="4">
    <source>
        <dbReference type="WBParaSite" id="PSU_v2.g7982.t1"/>
    </source>
</evidence>
<accession>A0A914ZCK1</accession>
<dbReference type="Pfam" id="PF05183">
    <property type="entry name" value="RdRP"/>
    <property type="match status" value="1"/>
</dbReference>